<dbReference type="Proteomes" id="UP000250266">
    <property type="component" value="Unassembled WGS sequence"/>
</dbReference>
<evidence type="ECO:0000256" key="2">
    <source>
        <dbReference type="ARBA" id="ARBA00012549"/>
    </source>
</evidence>
<sequence length="131" mass="13751">MRSITLILALLPLTFAIPAALQPRQCSTTCGNNCYTDSQINDALDAACGYVQDGSTAGGSKYPENYNDYEGFDFGGVQGPYYEFPILESGVYDGGKPGADRIVLNDNCELAGEITHTGASGNNFVGCSGTS</sequence>
<gene>
    <name evidence="10" type="ORF">K432DRAFT_4895</name>
</gene>
<evidence type="ECO:0000313" key="11">
    <source>
        <dbReference type="Proteomes" id="UP000250266"/>
    </source>
</evidence>
<comment type="similarity">
    <text evidence="1">Belongs to the ribonuclease N1/T1 family.</text>
</comment>
<dbReference type="GO" id="GO:0003723">
    <property type="term" value="F:RNA binding"/>
    <property type="evidence" value="ECO:0007669"/>
    <property type="project" value="InterPro"/>
</dbReference>
<reference evidence="10 11" key="1">
    <citation type="journal article" date="2016" name="Nat. Commun.">
        <title>Ectomycorrhizal ecology is imprinted in the genome of the dominant symbiotic fungus Cenococcum geophilum.</title>
        <authorList>
            <consortium name="DOE Joint Genome Institute"/>
            <person name="Peter M."/>
            <person name="Kohler A."/>
            <person name="Ohm R.A."/>
            <person name="Kuo A."/>
            <person name="Krutzmann J."/>
            <person name="Morin E."/>
            <person name="Arend M."/>
            <person name="Barry K.W."/>
            <person name="Binder M."/>
            <person name="Choi C."/>
            <person name="Clum A."/>
            <person name="Copeland A."/>
            <person name="Grisel N."/>
            <person name="Haridas S."/>
            <person name="Kipfer T."/>
            <person name="LaButti K."/>
            <person name="Lindquist E."/>
            <person name="Lipzen A."/>
            <person name="Maire R."/>
            <person name="Meier B."/>
            <person name="Mihaltcheva S."/>
            <person name="Molinier V."/>
            <person name="Murat C."/>
            <person name="Poggeler S."/>
            <person name="Quandt C.A."/>
            <person name="Sperisen C."/>
            <person name="Tritt A."/>
            <person name="Tisserant E."/>
            <person name="Crous P.W."/>
            <person name="Henrissat B."/>
            <person name="Nehls U."/>
            <person name="Egli S."/>
            <person name="Spatafora J.W."/>
            <person name="Grigoriev I.V."/>
            <person name="Martin F.M."/>
        </authorList>
    </citation>
    <scope>NUCLEOTIDE SEQUENCE [LARGE SCALE GENOMIC DNA]</scope>
    <source>
        <strain evidence="10 11">CBS 459.81</strain>
    </source>
</reference>
<feature type="chain" id="PRO_5034329171" description="ribonuclease T1" evidence="9">
    <location>
        <begin position="17"/>
        <end position="131"/>
    </location>
</feature>
<evidence type="ECO:0000313" key="10">
    <source>
        <dbReference type="EMBL" id="OCK81873.1"/>
    </source>
</evidence>
<keyword evidence="3" id="KW-0540">Nuclease</keyword>
<dbReference type="EC" id="4.6.1.24" evidence="2"/>
<organism evidence="10 11">
    <name type="scientific">Lepidopterella palustris CBS 459.81</name>
    <dbReference type="NCBI Taxonomy" id="1314670"/>
    <lineage>
        <taxon>Eukaryota</taxon>
        <taxon>Fungi</taxon>
        <taxon>Dikarya</taxon>
        <taxon>Ascomycota</taxon>
        <taxon>Pezizomycotina</taxon>
        <taxon>Dothideomycetes</taxon>
        <taxon>Pleosporomycetidae</taxon>
        <taxon>Mytilinidiales</taxon>
        <taxon>Argynnaceae</taxon>
        <taxon>Lepidopterella</taxon>
    </lineage>
</organism>
<keyword evidence="4" id="KW-0255">Endonuclease</keyword>
<evidence type="ECO:0000256" key="3">
    <source>
        <dbReference type="ARBA" id="ARBA00022722"/>
    </source>
</evidence>
<proteinExistence type="inferred from homology"/>
<dbReference type="SUPFAM" id="SSF53933">
    <property type="entry name" value="Microbial ribonucleases"/>
    <property type="match status" value="1"/>
</dbReference>
<dbReference type="PANTHER" id="PTHR42104:SF1">
    <property type="entry name" value="EXTRACELLULAR GUANYL-SPECIFIC RIBONUCLEASE RNTA (AFU_ORTHOLOGUE AFUA_4G03230)"/>
    <property type="match status" value="1"/>
</dbReference>
<dbReference type="InterPro" id="IPR000026">
    <property type="entry name" value="N1-like"/>
</dbReference>
<evidence type="ECO:0000256" key="9">
    <source>
        <dbReference type="SAM" id="SignalP"/>
    </source>
</evidence>
<accession>A0A8E2JGQ7</accession>
<dbReference type="CDD" id="cd00606">
    <property type="entry name" value="fungal_RNase"/>
    <property type="match status" value="1"/>
</dbReference>
<comment type="catalytic activity">
    <reaction evidence="8">
        <text>[RNA] containing guanosine + H2O = an [RNA fragment]-3'-guanosine-3'-phosphate + a 5'-hydroxy-ribonucleotide-3'-[RNA fragment].</text>
        <dbReference type="EC" id="4.6.1.24"/>
    </reaction>
</comment>
<dbReference type="InterPro" id="IPR016191">
    <property type="entry name" value="Ribonuclease/ribotoxin"/>
</dbReference>
<dbReference type="GO" id="GO:0016787">
    <property type="term" value="F:hydrolase activity"/>
    <property type="evidence" value="ECO:0007669"/>
    <property type="project" value="UniProtKB-KW"/>
</dbReference>
<evidence type="ECO:0000256" key="8">
    <source>
        <dbReference type="ARBA" id="ARBA00034015"/>
    </source>
</evidence>
<dbReference type="OrthoDB" id="5425539at2759"/>
<feature type="signal peptide" evidence="9">
    <location>
        <begin position="1"/>
        <end position="16"/>
    </location>
</feature>
<evidence type="ECO:0000256" key="6">
    <source>
        <dbReference type="ARBA" id="ARBA00023157"/>
    </source>
</evidence>
<dbReference type="Pfam" id="PF00545">
    <property type="entry name" value="Ribonuclease"/>
    <property type="match status" value="1"/>
</dbReference>
<dbReference type="PANTHER" id="PTHR42104">
    <property type="entry name" value="EXTRACELLULAR GUANYL-SPECIFIC RIBONUCLEASE RNTA (AFU_ORTHOLOGUE AFUA_4G03230)"/>
    <property type="match status" value="1"/>
</dbReference>
<keyword evidence="5" id="KW-0378">Hydrolase</keyword>
<keyword evidence="9" id="KW-0732">Signal</keyword>
<protein>
    <recommendedName>
        <fullName evidence="2">ribonuclease T1</fullName>
        <ecNumber evidence="2">4.6.1.24</ecNumber>
    </recommendedName>
</protein>
<dbReference type="AlphaFoldDB" id="A0A8E2JGQ7"/>
<dbReference type="Gene3D" id="3.10.450.30">
    <property type="entry name" value="Microbial ribonucleases"/>
    <property type="match status" value="1"/>
</dbReference>
<dbReference type="GO" id="GO:0046589">
    <property type="term" value="F:ribonuclease T1 activity"/>
    <property type="evidence" value="ECO:0007669"/>
    <property type="project" value="UniProtKB-EC"/>
</dbReference>
<evidence type="ECO:0000256" key="7">
    <source>
        <dbReference type="ARBA" id="ARBA00023239"/>
    </source>
</evidence>
<keyword evidence="6" id="KW-1015">Disulfide bond</keyword>
<evidence type="ECO:0000256" key="4">
    <source>
        <dbReference type="ARBA" id="ARBA00022759"/>
    </source>
</evidence>
<name>A0A8E2JGQ7_9PEZI</name>
<evidence type="ECO:0000256" key="5">
    <source>
        <dbReference type="ARBA" id="ARBA00022801"/>
    </source>
</evidence>
<keyword evidence="7" id="KW-0456">Lyase</keyword>
<keyword evidence="11" id="KW-1185">Reference proteome</keyword>
<dbReference type="EMBL" id="KV744906">
    <property type="protein sequence ID" value="OCK81873.1"/>
    <property type="molecule type" value="Genomic_DNA"/>
</dbReference>
<evidence type="ECO:0000256" key="1">
    <source>
        <dbReference type="ARBA" id="ARBA00009006"/>
    </source>
</evidence>